<gene>
    <name evidence="1" type="ORF">GCM10022210_55820</name>
</gene>
<dbReference type="EMBL" id="BAAAZC010000054">
    <property type="protein sequence ID" value="GAA3994524.1"/>
    <property type="molecule type" value="Genomic_DNA"/>
</dbReference>
<protein>
    <submittedName>
        <fullName evidence="1">Uncharacterized protein</fullName>
    </submittedName>
</protein>
<organism evidence="1 2">
    <name type="scientific">Mucilaginibacter dorajii</name>
    <dbReference type="NCBI Taxonomy" id="692994"/>
    <lineage>
        <taxon>Bacteria</taxon>
        <taxon>Pseudomonadati</taxon>
        <taxon>Bacteroidota</taxon>
        <taxon>Sphingobacteriia</taxon>
        <taxon>Sphingobacteriales</taxon>
        <taxon>Sphingobacteriaceae</taxon>
        <taxon>Mucilaginibacter</taxon>
    </lineage>
</organism>
<proteinExistence type="predicted"/>
<accession>A0ABP7R9K6</accession>
<dbReference type="Proteomes" id="UP001500742">
    <property type="component" value="Unassembled WGS sequence"/>
</dbReference>
<evidence type="ECO:0000313" key="1">
    <source>
        <dbReference type="EMBL" id="GAA3994524.1"/>
    </source>
</evidence>
<name>A0ABP7R9K6_9SPHI</name>
<evidence type="ECO:0000313" key="2">
    <source>
        <dbReference type="Proteomes" id="UP001500742"/>
    </source>
</evidence>
<keyword evidence="2" id="KW-1185">Reference proteome</keyword>
<comment type="caution">
    <text evidence="1">The sequence shown here is derived from an EMBL/GenBank/DDBJ whole genome shotgun (WGS) entry which is preliminary data.</text>
</comment>
<sequence>MKISQKLRDQLWWMIISVDYDYSRICIADHDLTDEILTLWLEDKQDFKNSLDECLQLDIKVRDFAKIIKGENLNSYEGSKMHPTKNFVYRARIEINTPIKWYQEDASINEQQWAREATLKAVLTQLVETEAAGDYE</sequence>
<reference evidence="2" key="1">
    <citation type="journal article" date="2019" name="Int. J. Syst. Evol. Microbiol.">
        <title>The Global Catalogue of Microorganisms (GCM) 10K type strain sequencing project: providing services to taxonomists for standard genome sequencing and annotation.</title>
        <authorList>
            <consortium name="The Broad Institute Genomics Platform"/>
            <consortium name="The Broad Institute Genome Sequencing Center for Infectious Disease"/>
            <person name="Wu L."/>
            <person name="Ma J."/>
        </authorList>
    </citation>
    <scope>NUCLEOTIDE SEQUENCE [LARGE SCALE GENOMIC DNA]</scope>
    <source>
        <strain evidence="2">JCM 16601</strain>
    </source>
</reference>
<dbReference type="RefSeq" id="WP_259095596.1">
    <property type="nucleotide sequence ID" value="NZ_BAAAZC010000054.1"/>
</dbReference>